<dbReference type="InterPro" id="IPR027396">
    <property type="entry name" value="DsrEFH-like"/>
</dbReference>
<dbReference type="Proteomes" id="UP000183275">
    <property type="component" value="Unassembled WGS sequence"/>
</dbReference>
<dbReference type="SUPFAM" id="SSF75169">
    <property type="entry name" value="DsrEFH-like"/>
    <property type="match status" value="1"/>
</dbReference>
<protein>
    <submittedName>
        <fullName evidence="1">tRNA 2-thiouridine synthesizing protein C</fullName>
    </submittedName>
</protein>
<accession>A0A1I0QR58</accession>
<dbReference type="Pfam" id="PF02635">
    <property type="entry name" value="DsrE"/>
    <property type="match status" value="1"/>
</dbReference>
<organism evidence="1 2">
    <name type="scientific">Natrinema salifodinae</name>
    <dbReference type="NCBI Taxonomy" id="1202768"/>
    <lineage>
        <taxon>Archaea</taxon>
        <taxon>Methanobacteriati</taxon>
        <taxon>Methanobacteriota</taxon>
        <taxon>Stenosarchaea group</taxon>
        <taxon>Halobacteria</taxon>
        <taxon>Halobacteriales</taxon>
        <taxon>Natrialbaceae</taxon>
        <taxon>Natrinema</taxon>
    </lineage>
</organism>
<dbReference type="EMBL" id="FOIS01000005">
    <property type="protein sequence ID" value="SEW30037.1"/>
    <property type="molecule type" value="Genomic_DNA"/>
</dbReference>
<evidence type="ECO:0000313" key="2">
    <source>
        <dbReference type="Proteomes" id="UP000183275"/>
    </source>
</evidence>
<gene>
    <name evidence="1" type="ORF">SAMN05216285_3795</name>
</gene>
<proteinExistence type="predicted"/>
<name>A0A1I0QR58_9EURY</name>
<dbReference type="eggNOG" id="arCOG02069">
    <property type="taxonomic scope" value="Archaea"/>
</dbReference>
<reference evidence="2" key="1">
    <citation type="submission" date="2016-10" db="EMBL/GenBank/DDBJ databases">
        <authorList>
            <person name="Varghese N."/>
        </authorList>
    </citation>
    <scope>NUCLEOTIDE SEQUENCE [LARGE SCALE GENOMIC DNA]</scope>
    <source>
        <strain evidence="2">CGMCC 1.12284</strain>
    </source>
</reference>
<dbReference type="InterPro" id="IPR003787">
    <property type="entry name" value="Sulphur_relay_DsrE/F-like"/>
</dbReference>
<dbReference type="Gene3D" id="3.40.1260.10">
    <property type="entry name" value="DsrEFH-like"/>
    <property type="match status" value="1"/>
</dbReference>
<dbReference type="AlphaFoldDB" id="A0A1I0QR58"/>
<evidence type="ECO:0000313" key="1">
    <source>
        <dbReference type="EMBL" id="SEW30037.1"/>
    </source>
</evidence>
<sequence>MKREVVVLLTRAPYGRVHVPEGLRAARGVAAGFDRHDVSVVFTQDGVYAARADVDRDALNMTDHLDDFAEEGGDLFVDEASMTERDVAPSVIAPDVAVRPGEEIVSMIDQADHTLDF</sequence>
<dbReference type="STRING" id="1202768.SAMN05216285_3795"/>
<dbReference type="OrthoDB" id="265160at2157"/>
<keyword evidence="2" id="KW-1185">Reference proteome</keyword>
<dbReference type="RefSeq" id="WP_049989111.1">
    <property type="nucleotide sequence ID" value="NZ_FOIS01000005.1"/>
</dbReference>